<feature type="transmembrane region" description="Helical" evidence="1">
    <location>
        <begin position="88"/>
        <end position="110"/>
    </location>
</feature>
<dbReference type="AlphaFoldDB" id="A0A5C1PUU5"/>
<feature type="transmembrane region" description="Helical" evidence="1">
    <location>
        <begin position="191"/>
        <end position="212"/>
    </location>
</feature>
<feature type="transmembrane region" description="Helical" evidence="1">
    <location>
        <begin position="14"/>
        <end position="36"/>
    </location>
</feature>
<keyword evidence="1" id="KW-0812">Transmembrane</keyword>
<reference evidence="3 4" key="1">
    <citation type="submission" date="2019-02" db="EMBL/GenBank/DDBJ databases">
        <title>Complete Genome Sequence and Methylome Analysis of Sphaerotilus natans subsp. sulfidivorans D-507.</title>
        <authorList>
            <person name="Fomenkov A."/>
            <person name="Gridneva E."/>
            <person name="Smolyakov D."/>
            <person name="Dubinina G."/>
            <person name="Vincze T."/>
            <person name="Grabovich M."/>
            <person name="Roberts R.J."/>
        </authorList>
    </citation>
    <scope>NUCLEOTIDE SEQUENCE [LARGE SCALE GENOMIC DNA]</scope>
    <source>
        <strain evidence="3 4">D-507</strain>
    </source>
</reference>
<feature type="transmembrane region" description="Helical" evidence="1">
    <location>
        <begin position="161"/>
        <end position="179"/>
    </location>
</feature>
<dbReference type="PANTHER" id="PTHR42925">
    <property type="entry name" value="MULTIDRUG AND TOXIN EFFLUX PROTEIN MATE FAMILY"/>
    <property type="match status" value="1"/>
</dbReference>
<dbReference type="Proteomes" id="UP001549111">
    <property type="component" value="Unassembled WGS sequence"/>
</dbReference>
<accession>A0A5C1PUU5</accession>
<dbReference type="InterPro" id="IPR002528">
    <property type="entry name" value="MATE_fam"/>
</dbReference>
<keyword evidence="5" id="KW-1185">Reference proteome</keyword>
<dbReference type="Pfam" id="PF01554">
    <property type="entry name" value="MatE"/>
    <property type="match status" value="2"/>
</dbReference>
<dbReference type="OrthoDB" id="9806302at2"/>
<gene>
    <name evidence="2" type="ORF">ABIC99_002566</name>
    <name evidence="3" type="ORF">EWH46_00545</name>
</gene>
<evidence type="ECO:0000313" key="2">
    <source>
        <dbReference type="EMBL" id="MET3604745.1"/>
    </source>
</evidence>
<keyword evidence="1" id="KW-1133">Transmembrane helix</keyword>
<dbReference type="EMBL" id="JBEPLS010000009">
    <property type="protein sequence ID" value="MET3604745.1"/>
    <property type="molecule type" value="Genomic_DNA"/>
</dbReference>
<protein>
    <submittedName>
        <fullName evidence="2">MATE family efflux protein</fullName>
    </submittedName>
    <submittedName>
        <fullName evidence="3">MATE family efflux transporter</fullName>
    </submittedName>
</protein>
<organism evidence="3 4">
    <name type="scientific">Sphaerotilus sulfidivorans</name>
    <dbReference type="NCBI Taxonomy" id="639200"/>
    <lineage>
        <taxon>Bacteria</taxon>
        <taxon>Pseudomonadati</taxon>
        <taxon>Pseudomonadota</taxon>
        <taxon>Betaproteobacteria</taxon>
        <taxon>Burkholderiales</taxon>
        <taxon>Sphaerotilaceae</taxon>
        <taxon>Sphaerotilus</taxon>
    </lineage>
</organism>
<dbReference type="PANTHER" id="PTHR42925:SF2">
    <property type="entry name" value="NA+ DRIVEN MULTIDRUG EFFLUX PUMP"/>
    <property type="match status" value="1"/>
</dbReference>
<feature type="transmembrane region" description="Helical" evidence="1">
    <location>
        <begin position="278"/>
        <end position="301"/>
    </location>
</feature>
<dbReference type="Proteomes" id="UP000323522">
    <property type="component" value="Chromosome"/>
</dbReference>
<feature type="transmembrane region" description="Helical" evidence="1">
    <location>
        <begin position="321"/>
        <end position="342"/>
    </location>
</feature>
<feature type="transmembrane region" description="Helical" evidence="1">
    <location>
        <begin position="354"/>
        <end position="376"/>
    </location>
</feature>
<dbReference type="CDD" id="cd13134">
    <property type="entry name" value="MATE_like_8"/>
    <property type="match status" value="1"/>
</dbReference>
<reference evidence="2 5" key="2">
    <citation type="submission" date="2024-06" db="EMBL/GenBank/DDBJ databases">
        <title>Genomic Encyclopedia of Type Strains, Phase IV (KMG-IV): sequencing the most valuable type-strain genomes for metagenomic binning, comparative biology and taxonomic classification.</title>
        <authorList>
            <person name="Goeker M."/>
        </authorList>
    </citation>
    <scope>NUCLEOTIDE SEQUENCE [LARGE SCALE GENOMIC DNA]</scope>
    <source>
        <strain evidence="2 5">D-501</strain>
    </source>
</reference>
<sequence>MSSLSSSRPRLNRIAGPILGEFLIGMTVAMAGLWLASNESDAAAGAFGLSQQVLETLFVLFRVLAIGVGAGVTQALGAQRPQAAGSTALVGLGASTWAGVIAAGVVLFGSDAVLDLLNAPAAVAQLAGPYLQLLALALLLEAFNLTMAATLRAHLHARETLVVMLVMHGVHLLLAFVLMRGIGSWDGLGLAGYAIGLTVSRAVGLAMHLHFWRQRLRLVPRQRDWWVCPPRALWPVLRIGVPGASLEMVYRLAFMMSLAAAARLGVAELATQAYVLQVLKYVLLISMSIGWACEIMVGHLVGAGEFRTAHQLVRKGLRNGVLASGSLALLAAATAPWLMRAFTRDPAVIASAQTLLWIACALETGRVANMVVLGALRATGDAIYPTLASMASLVLVLGLGSVVLGRMFGLPGIFAAYAADECIRSLIMLHRWETHGWVRHAREILVRMRTPGAETRF</sequence>
<dbReference type="KEGG" id="snn:EWH46_00545"/>
<dbReference type="RefSeq" id="WP_149502105.1">
    <property type="nucleotide sequence ID" value="NZ_CP035708.1"/>
</dbReference>
<proteinExistence type="predicted"/>
<dbReference type="GO" id="GO:0016020">
    <property type="term" value="C:membrane"/>
    <property type="evidence" value="ECO:0007669"/>
    <property type="project" value="InterPro"/>
</dbReference>
<evidence type="ECO:0000313" key="4">
    <source>
        <dbReference type="Proteomes" id="UP000323522"/>
    </source>
</evidence>
<feature type="transmembrane region" description="Helical" evidence="1">
    <location>
        <begin position="248"/>
        <end position="266"/>
    </location>
</feature>
<evidence type="ECO:0000256" key="1">
    <source>
        <dbReference type="SAM" id="Phobius"/>
    </source>
</evidence>
<feature type="transmembrane region" description="Helical" evidence="1">
    <location>
        <begin position="56"/>
        <end position="76"/>
    </location>
</feature>
<dbReference type="InterPro" id="IPR047135">
    <property type="entry name" value="YsiQ"/>
</dbReference>
<keyword evidence="1" id="KW-0472">Membrane</keyword>
<dbReference type="EMBL" id="CP035708">
    <property type="protein sequence ID" value="QEM99402.1"/>
    <property type="molecule type" value="Genomic_DNA"/>
</dbReference>
<dbReference type="GO" id="GO:0015297">
    <property type="term" value="F:antiporter activity"/>
    <property type="evidence" value="ECO:0007669"/>
    <property type="project" value="InterPro"/>
</dbReference>
<feature type="transmembrane region" description="Helical" evidence="1">
    <location>
        <begin position="382"/>
        <end position="404"/>
    </location>
</feature>
<dbReference type="GO" id="GO:0042910">
    <property type="term" value="F:xenobiotic transmembrane transporter activity"/>
    <property type="evidence" value="ECO:0007669"/>
    <property type="project" value="InterPro"/>
</dbReference>
<name>A0A5C1PUU5_9BURK</name>
<evidence type="ECO:0000313" key="5">
    <source>
        <dbReference type="Proteomes" id="UP001549111"/>
    </source>
</evidence>
<evidence type="ECO:0000313" key="3">
    <source>
        <dbReference type="EMBL" id="QEM99402.1"/>
    </source>
</evidence>